<reference evidence="7 8" key="1">
    <citation type="submission" date="2024-09" db="EMBL/GenBank/DDBJ databases">
        <authorList>
            <person name="Sun Q."/>
            <person name="Mori K."/>
        </authorList>
    </citation>
    <scope>NUCLEOTIDE SEQUENCE [LARGE SCALE GENOMIC DNA]</scope>
    <source>
        <strain evidence="7 8">CECT 8286</strain>
    </source>
</reference>
<dbReference type="Proteomes" id="UP001589605">
    <property type="component" value="Unassembled WGS sequence"/>
</dbReference>
<dbReference type="InterPro" id="IPR055372">
    <property type="entry name" value="CBM96"/>
</dbReference>
<evidence type="ECO:0000313" key="8">
    <source>
        <dbReference type="Proteomes" id="UP001589605"/>
    </source>
</evidence>
<accession>A0ABV5F474</accession>
<keyword evidence="2" id="KW-0964">Secreted</keyword>
<name>A0ABV5F474_9FLAO</name>
<feature type="domain" description="Secretion system C-terminal sorting" evidence="5">
    <location>
        <begin position="207"/>
        <end position="278"/>
    </location>
</feature>
<evidence type="ECO:0000259" key="5">
    <source>
        <dbReference type="Pfam" id="PF18962"/>
    </source>
</evidence>
<feature type="domain" description="Carbohydrate-binding module family 96" evidence="6">
    <location>
        <begin position="24"/>
        <end position="189"/>
    </location>
</feature>
<dbReference type="InterPro" id="IPR026444">
    <property type="entry name" value="Secre_tail"/>
</dbReference>
<keyword evidence="8" id="KW-1185">Reference proteome</keyword>
<evidence type="ECO:0000256" key="1">
    <source>
        <dbReference type="ARBA" id="ARBA00004613"/>
    </source>
</evidence>
<evidence type="ECO:0000259" key="6">
    <source>
        <dbReference type="Pfam" id="PF24517"/>
    </source>
</evidence>
<dbReference type="RefSeq" id="WP_382383706.1">
    <property type="nucleotide sequence ID" value="NZ_JBHMEZ010000012.1"/>
</dbReference>
<dbReference type="Pfam" id="PF24517">
    <property type="entry name" value="CBM96"/>
    <property type="match status" value="1"/>
</dbReference>
<dbReference type="NCBIfam" id="NF033679">
    <property type="entry name" value="DNRLRE_dom"/>
    <property type="match status" value="1"/>
</dbReference>
<comment type="subcellular location">
    <subcellularLocation>
        <location evidence="1">Secreted</location>
    </subcellularLocation>
</comment>
<gene>
    <name evidence="7" type="ORF">ACFFVB_14130</name>
</gene>
<organism evidence="7 8">
    <name type="scientific">Formosa undariae</name>
    <dbReference type="NCBI Taxonomy" id="1325436"/>
    <lineage>
        <taxon>Bacteria</taxon>
        <taxon>Pseudomonadati</taxon>
        <taxon>Bacteroidota</taxon>
        <taxon>Flavobacteriia</taxon>
        <taxon>Flavobacteriales</taxon>
        <taxon>Flavobacteriaceae</taxon>
        <taxon>Formosa</taxon>
    </lineage>
</organism>
<dbReference type="NCBIfam" id="TIGR04183">
    <property type="entry name" value="Por_Secre_tail"/>
    <property type="match status" value="1"/>
</dbReference>
<sequence length="280" mass="30655">MKKNYFKKIQLLSLLLITCVGYSQTDITVSEDSYVRGGGNGDINYNGKIIEVKESSSGNLDFSRHAFLKFDLSTFNAITSAVLHVHGNQSFGGSFDVSVFEVADDAWTESTLTWNNAPAISTVIGTFATPGDVDDLYQDFEIDITSYIKAQLAGDKIVSLVLTDASATNDTFRFLDKENTENGPAAYITIVGTTLGVEDEIKSRFTMFPNPTQDSFVIHSPNASISNVEIFSISGSMIFNNNNVSSNKLRIDTSSFQSGIYIVNVENEQGKLSVKKLIKL</sequence>
<protein>
    <submittedName>
        <fullName evidence="7">DNRLRE domain-containing protein</fullName>
    </submittedName>
</protein>
<evidence type="ECO:0000313" key="7">
    <source>
        <dbReference type="EMBL" id="MFB9054223.1"/>
    </source>
</evidence>
<dbReference type="EMBL" id="JBHMEZ010000012">
    <property type="protein sequence ID" value="MFB9054223.1"/>
    <property type="molecule type" value="Genomic_DNA"/>
</dbReference>
<comment type="caution">
    <text evidence="7">The sequence shown here is derived from an EMBL/GenBank/DDBJ whole genome shotgun (WGS) entry which is preliminary data.</text>
</comment>
<evidence type="ECO:0000256" key="3">
    <source>
        <dbReference type="ARBA" id="ARBA00022729"/>
    </source>
</evidence>
<feature type="chain" id="PRO_5046594062" evidence="4">
    <location>
        <begin position="26"/>
        <end position="280"/>
    </location>
</feature>
<keyword evidence="3 4" id="KW-0732">Signal</keyword>
<evidence type="ECO:0000256" key="4">
    <source>
        <dbReference type="SAM" id="SignalP"/>
    </source>
</evidence>
<proteinExistence type="predicted"/>
<evidence type="ECO:0000256" key="2">
    <source>
        <dbReference type="ARBA" id="ARBA00022525"/>
    </source>
</evidence>
<feature type="signal peptide" evidence="4">
    <location>
        <begin position="1"/>
        <end position="25"/>
    </location>
</feature>
<dbReference type="Pfam" id="PF18962">
    <property type="entry name" value="Por_Secre_tail"/>
    <property type="match status" value="1"/>
</dbReference>